<dbReference type="InterPro" id="IPR002781">
    <property type="entry name" value="TM_pro_TauE-like"/>
</dbReference>
<protein>
    <recommendedName>
        <fullName evidence="5">Probable membrane transporter protein</fullName>
    </recommendedName>
</protein>
<proteinExistence type="inferred from homology"/>
<comment type="subcellular location">
    <subcellularLocation>
        <location evidence="5">Cell membrane</location>
        <topology evidence="5">Multi-pass membrane protein</topology>
    </subcellularLocation>
    <subcellularLocation>
        <location evidence="1">Membrane</location>
        <topology evidence="1">Multi-pass membrane protein</topology>
    </subcellularLocation>
</comment>
<evidence type="ECO:0000256" key="1">
    <source>
        <dbReference type="ARBA" id="ARBA00004141"/>
    </source>
</evidence>
<dbReference type="InterPro" id="IPR051598">
    <property type="entry name" value="TSUP/Inactive_protease-like"/>
</dbReference>
<accession>A0A517ZA43</accession>
<dbReference type="EMBL" id="CP036275">
    <property type="protein sequence ID" value="QDU39353.1"/>
    <property type="molecule type" value="Genomic_DNA"/>
</dbReference>
<feature type="transmembrane region" description="Helical" evidence="5">
    <location>
        <begin position="69"/>
        <end position="88"/>
    </location>
</feature>
<gene>
    <name evidence="6" type="ORF">Mal4_36950</name>
</gene>
<evidence type="ECO:0000256" key="5">
    <source>
        <dbReference type="RuleBase" id="RU363041"/>
    </source>
</evidence>
<evidence type="ECO:0000313" key="7">
    <source>
        <dbReference type="Proteomes" id="UP000320496"/>
    </source>
</evidence>
<feature type="transmembrane region" description="Helical" evidence="5">
    <location>
        <begin position="172"/>
        <end position="193"/>
    </location>
</feature>
<comment type="similarity">
    <text evidence="5">Belongs to the 4-toluene sulfonate uptake permease (TSUP) (TC 2.A.102) family.</text>
</comment>
<dbReference type="GO" id="GO:0005886">
    <property type="term" value="C:plasma membrane"/>
    <property type="evidence" value="ECO:0007669"/>
    <property type="project" value="UniProtKB-SubCell"/>
</dbReference>
<dbReference type="OrthoDB" id="8559161at2"/>
<keyword evidence="2 5" id="KW-0812">Transmembrane</keyword>
<feature type="transmembrane region" description="Helical" evidence="5">
    <location>
        <begin position="39"/>
        <end position="57"/>
    </location>
</feature>
<sequence length="290" mass="30057">MSSVIGAILIGLTLGLLGSGGSILTVPVLVYLLGHQDKVAIAESLAIVGGIALAGMIPYARARLIDWRSVVLFGVPGMAGTYAGAWLARFVAGPVQLTLFAGVMLVSAGLMIRSPGEREESDPATDEPHAHPYWMVVLEGLAVGILTGLVGVGGGFLIVPALVLLGGLPMRMAVGTSLVVVALKSFSGFAKYLGVLEGLEMSVDWRTIGLFLVIGIIGSFVGHSIGGRINQLALRRGFAVFLVAMGLFVLGREVPKLADATSGAPIDSHVSLQTLPMPATTFCTDPQARD</sequence>
<feature type="transmembrane region" description="Helical" evidence="5">
    <location>
        <begin position="133"/>
        <end position="166"/>
    </location>
</feature>
<dbReference type="RefSeq" id="WP_145370543.1">
    <property type="nucleotide sequence ID" value="NZ_CP036275.1"/>
</dbReference>
<dbReference type="AlphaFoldDB" id="A0A517ZA43"/>
<dbReference type="PANTHER" id="PTHR43701:SF2">
    <property type="entry name" value="MEMBRANE TRANSPORTER PROTEIN YJNA-RELATED"/>
    <property type="match status" value="1"/>
</dbReference>
<keyword evidence="4 5" id="KW-0472">Membrane</keyword>
<dbReference type="PANTHER" id="PTHR43701">
    <property type="entry name" value="MEMBRANE TRANSPORTER PROTEIN MJ0441-RELATED"/>
    <property type="match status" value="1"/>
</dbReference>
<reference evidence="6 7" key="1">
    <citation type="submission" date="2019-02" db="EMBL/GenBank/DDBJ databases">
        <title>Deep-cultivation of Planctomycetes and their phenomic and genomic characterization uncovers novel biology.</title>
        <authorList>
            <person name="Wiegand S."/>
            <person name="Jogler M."/>
            <person name="Boedeker C."/>
            <person name="Pinto D."/>
            <person name="Vollmers J."/>
            <person name="Rivas-Marin E."/>
            <person name="Kohn T."/>
            <person name="Peeters S.H."/>
            <person name="Heuer A."/>
            <person name="Rast P."/>
            <person name="Oberbeckmann S."/>
            <person name="Bunk B."/>
            <person name="Jeske O."/>
            <person name="Meyerdierks A."/>
            <person name="Storesund J.E."/>
            <person name="Kallscheuer N."/>
            <person name="Luecker S."/>
            <person name="Lage O.M."/>
            <person name="Pohl T."/>
            <person name="Merkel B.J."/>
            <person name="Hornburger P."/>
            <person name="Mueller R.-W."/>
            <person name="Bruemmer F."/>
            <person name="Labrenz M."/>
            <person name="Spormann A.M."/>
            <person name="Op den Camp H."/>
            <person name="Overmann J."/>
            <person name="Amann R."/>
            <person name="Jetten M.S.M."/>
            <person name="Mascher T."/>
            <person name="Medema M.H."/>
            <person name="Devos D.P."/>
            <person name="Kaster A.-K."/>
            <person name="Ovreas L."/>
            <person name="Rohde M."/>
            <person name="Galperin M.Y."/>
            <person name="Jogler C."/>
        </authorList>
    </citation>
    <scope>NUCLEOTIDE SEQUENCE [LARGE SCALE GENOMIC DNA]</scope>
    <source>
        <strain evidence="6 7">Mal4</strain>
    </source>
</reference>
<keyword evidence="3 5" id="KW-1133">Transmembrane helix</keyword>
<organism evidence="6 7">
    <name type="scientific">Maioricimonas rarisocia</name>
    <dbReference type="NCBI Taxonomy" id="2528026"/>
    <lineage>
        <taxon>Bacteria</taxon>
        <taxon>Pseudomonadati</taxon>
        <taxon>Planctomycetota</taxon>
        <taxon>Planctomycetia</taxon>
        <taxon>Planctomycetales</taxon>
        <taxon>Planctomycetaceae</taxon>
        <taxon>Maioricimonas</taxon>
    </lineage>
</organism>
<dbReference type="Pfam" id="PF01925">
    <property type="entry name" value="TauE"/>
    <property type="match status" value="1"/>
</dbReference>
<keyword evidence="7" id="KW-1185">Reference proteome</keyword>
<name>A0A517ZA43_9PLAN</name>
<evidence type="ECO:0000313" key="6">
    <source>
        <dbReference type="EMBL" id="QDU39353.1"/>
    </source>
</evidence>
<keyword evidence="5" id="KW-1003">Cell membrane</keyword>
<evidence type="ECO:0000256" key="2">
    <source>
        <dbReference type="ARBA" id="ARBA00022692"/>
    </source>
</evidence>
<feature type="transmembrane region" description="Helical" evidence="5">
    <location>
        <begin position="7"/>
        <end position="33"/>
    </location>
</feature>
<evidence type="ECO:0000256" key="3">
    <source>
        <dbReference type="ARBA" id="ARBA00022989"/>
    </source>
</evidence>
<feature type="transmembrane region" description="Helical" evidence="5">
    <location>
        <begin position="232"/>
        <end position="250"/>
    </location>
</feature>
<feature type="transmembrane region" description="Helical" evidence="5">
    <location>
        <begin position="205"/>
        <end position="226"/>
    </location>
</feature>
<evidence type="ECO:0000256" key="4">
    <source>
        <dbReference type="ARBA" id="ARBA00023136"/>
    </source>
</evidence>
<dbReference type="KEGG" id="mri:Mal4_36950"/>
<dbReference type="Proteomes" id="UP000320496">
    <property type="component" value="Chromosome"/>
</dbReference>